<keyword evidence="11" id="KW-1185">Reference proteome</keyword>
<dbReference type="Proteomes" id="UP000663851">
    <property type="component" value="Unassembled WGS sequence"/>
</dbReference>
<dbReference type="EMBL" id="CAJOBS010000566">
    <property type="protein sequence ID" value="CAF4603097.1"/>
    <property type="molecule type" value="Genomic_DNA"/>
</dbReference>
<dbReference type="EMBL" id="CAJNYU010003754">
    <property type="protein sequence ID" value="CAF3699823.1"/>
    <property type="molecule type" value="Genomic_DNA"/>
</dbReference>
<dbReference type="PANTHER" id="PTHR37984">
    <property type="entry name" value="PROTEIN CBG26694"/>
    <property type="match status" value="1"/>
</dbReference>
<sequence>MDDWHNIGSPALHSSSLKLQCYNGNLLNVKGECHVHIQYKDKHYDLPLIVINGSSSPLLGIQWIKMMLLNLNDIVHGQNPAQSYVHKIYDAAALNTTLQKYKQLLNKELGHCTKVQAHIQLKLDAIPKFFKPRPIPFAYLECVKEEIQRNVEAGILERIDTSPWPAPIVPVKKLNGKVGTCGDFKVTINHQMLIDQHPIPSIDELLVRLNNGQKFTKLDLSDAYLQVD</sequence>
<dbReference type="InterPro" id="IPR043128">
    <property type="entry name" value="Rev_trsase/Diguanyl_cyclase"/>
</dbReference>
<protein>
    <recommendedName>
        <fullName evidence="12">Reverse transcriptase domain-containing protein</fullName>
    </recommendedName>
</protein>
<evidence type="ECO:0000313" key="8">
    <source>
        <dbReference type="EMBL" id="CAF4414779.1"/>
    </source>
</evidence>
<organism evidence="6 11">
    <name type="scientific">Rotaria socialis</name>
    <dbReference type="NCBI Taxonomy" id="392032"/>
    <lineage>
        <taxon>Eukaryota</taxon>
        <taxon>Metazoa</taxon>
        <taxon>Spiralia</taxon>
        <taxon>Gnathifera</taxon>
        <taxon>Rotifera</taxon>
        <taxon>Eurotatoria</taxon>
        <taxon>Bdelloidea</taxon>
        <taxon>Philodinida</taxon>
        <taxon>Philodinidae</taxon>
        <taxon>Rotaria</taxon>
    </lineage>
</organism>
<evidence type="ECO:0000313" key="3">
    <source>
        <dbReference type="EMBL" id="CAF3331171.1"/>
    </source>
</evidence>
<dbReference type="EMBL" id="CAJNYT010000122">
    <property type="protein sequence ID" value="CAF3331171.1"/>
    <property type="molecule type" value="Genomic_DNA"/>
</dbReference>
<dbReference type="EMBL" id="CAJNYV010005225">
    <property type="protein sequence ID" value="CAF3731316.1"/>
    <property type="molecule type" value="Genomic_DNA"/>
</dbReference>
<name>A0A819XFT9_9BILA</name>
<gene>
    <name evidence="4" type="ORF">FME351_LOCUS27637</name>
    <name evidence="3" type="ORF">GRG538_LOCUS3563</name>
    <name evidence="7" type="ORF">HFQ381_LOCUS10880</name>
    <name evidence="5" type="ORF">KIK155_LOCUS28588</name>
    <name evidence="2" type="ORF">LUA448_LOCUS7625</name>
    <name evidence="10" type="ORF">QYT958_LOCUS15706</name>
    <name evidence="1" type="ORF">TIS948_LOCUS3750</name>
    <name evidence="9" type="ORF">TOA249_LOCUS10751</name>
    <name evidence="8" type="ORF">TSG867_LOCUS14033</name>
    <name evidence="6" type="ORF">UJA718_LOCUS2815</name>
</gene>
<dbReference type="Proteomes" id="UP000663865">
    <property type="component" value="Unassembled WGS sequence"/>
</dbReference>
<dbReference type="Proteomes" id="UP000663869">
    <property type="component" value="Unassembled WGS sequence"/>
</dbReference>
<evidence type="ECO:0000313" key="4">
    <source>
        <dbReference type="EMBL" id="CAF3699823.1"/>
    </source>
</evidence>
<dbReference type="PANTHER" id="PTHR37984:SF5">
    <property type="entry name" value="PROTEIN NYNRIN-LIKE"/>
    <property type="match status" value="1"/>
</dbReference>
<evidence type="ECO:0000313" key="7">
    <source>
        <dbReference type="EMBL" id="CAF4258166.1"/>
    </source>
</evidence>
<dbReference type="Proteomes" id="UP000663838">
    <property type="component" value="Unassembled WGS sequence"/>
</dbReference>
<dbReference type="SUPFAM" id="SSF56672">
    <property type="entry name" value="DNA/RNA polymerases"/>
    <property type="match status" value="1"/>
</dbReference>
<proteinExistence type="predicted"/>
<reference evidence="6" key="1">
    <citation type="submission" date="2021-02" db="EMBL/GenBank/DDBJ databases">
        <authorList>
            <person name="Nowell W R."/>
        </authorList>
    </citation>
    <scope>NUCLEOTIDE SEQUENCE</scope>
</reference>
<dbReference type="Proteomes" id="UP000663872">
    <property type="component" value="Unassembled WGS sequence"/>
</dbReference>
<dbReference type="Proteomes" id="UP000663833">
    <property type="component" value="Unassembled WGS sequence"/>
</dbReference>
<comment type="caution">
    <text evidence="6">The sequence shown here is derived from an EMBL/GenBank/DDBJ whole genome shotgun (WGS) entry which is preliminary data.</text>
</comment>
<evidence type="ECO:0000313" key="9">
    <source>
        <dbReference type="EMBL" id="CAF4603097.1"/>
    </source>
</evidence>
<dbReference type="EMBL" id="CAJNXB010000353">
    <property type="protein sequence ID" value="CAF3045612.1"/>
    <property type="molecule type" value="Genomic_DNA"/>
</dbReference>
<evidence type="ECO:0008006" key="12">
    <source>
        <dbReference type="Google" id="ProtNLM"/>
    </source>
</evidence>
<evidence type="ECO:0000313" key="2">
    <source>
        <dbReference type="EMBL" id="CAF3296006.1"/>
    </source>
</evidence>
<evidence type="ECO:0000313" key="5">
    <source>
        <dbReference type="EMBL" id="CAF3731316.1"/>
    </source>
</evidence>
<evidence type="ECO:0000313" key="11">
    <source>
        <dbReference type="Proteomes" id="UP000663873"/>
    </source>
</evidence>
<dbReference type="Gene3D" id="3.10.10.10">
    <property type="entry name" value="HIV Type 1 Reverse Transcriptase, subunit A, domain 1"/>
    <property type="match status" value="1"/>
</dbReference>
<evidence type="ECO:0000313" key="10">
    <source>
        <dbReference type="EMBL" id="CAF4664820.1"/>
    </source>
</evidence>
<evidence type="ECO:0000313" key="1">
    <source>
        <dbReference type="EMBL" id="CAF3045612.1"/>
    </source>
</evidence>
<dbReference type="EMBL" id="CAJOBR010002209">
    <property type="protein sequence ID" value="CAF4664820.1"/>
    <property type="molecule type" value="Genomic_DNA"/>
</dbReference>
<dbReference type="Proteomes" id="UP000663825">
    <property type="component" value="Unassembled WGS sequence"/>
</dbReference>
<dbReference type="EMBL" id="CAJNYD010000775">
    <property type="protein sequence ID" value="CAF3296006.1"/>
    <property type="molecule type" value="Genomic_DNA"/>
</dbReference>
<dbReference type="AlphaFoldDB" id="A0A819XFT9"/>
<dbReference type="EMBL" id="CAJOBO010000611">
    <property type="protein sequence ID" value="CAF4258166.1"/>
    <property type="molecule type" value="Genomic_DNA"/>
</dbReference>
<dbReference type="InterPro" id="IPR043502">
    <property type="entry name" value="DNA/RNA_pol_sf"/>
</dbReference>
<dbReference type="Proteomes" id="UP000663862">
    <property type="component" value="Unassembled WGS sequence"/>
</dbReference>
<dbReference type="Proteomes" id="UP000663848">
    <property type="component" value="Unassembled WGS sequence"/>
</dbReference>
<dbReference type="Gene3D" id="3.30.70.270">
    <property type="match status" value="1"/>
</dbReference>
<dbReference type="Proteomes" id="UP000663873">
    <property type="component" value="Unassembled WGS sequence"/>
</dbReference>
<dbReference type="OrthoDB" id="427924at2759"/>
<evidence type="ECO:0000313" key="6">
    <source>
        <dbReference type="EMBL" id="CAF4139688.1"/>
    </source>
</evidence>
<dbReference type="EMBL" id="CAJOBQ010000768">
    <property type="protein sequence ID" value="CAF4414779.1"/>
    <property type="molecule type" value="Genomic_DNA"/>
</dbReference>
<dbReference type="InterPro" id="IPR050951">
    <property type="entry name" value="Retrovirus_Pol_polyprotein"/>
</dbReference>
<dbReference type="EMBL" id="CAJOBP010000200">
    <property type="protein sequence ID" value="CAF4139688.1"/>
    <property type="molecule type" value="Genomic_DNA"/>
</dbReference>
<accession>A0A819XFT9</accession>